<evidence type="ECO:0000313" key="1">
    <source>
        <dbReference type="EMBL" id="KAI8552824.1"/>
    </source>
</evidence>
<organism evidence="1 2">
    <name type="scientific">Rhododendron molle</name>
    <name type="common">Chinese azalea</name>
    <name type="synonym">Azalea mollis</name>
    <dbReference type="NCBI Taxonomy" id="49168"/>
    <lineage>
        <taxon>Eukaryota</taxon>
        <taxon>Viridiplantae</taxon>
        <taxon>Streptophyta</taxon>
        <taxon>Embryophyta</taxon>
        <taxon>Tracheophyta</taxon>
        <taxon>Spermatophyta</taxon>
        <taxon>Magnoliopsida</taxon>
        <taxon>eudicotyledons</taxon>
        <taxon>Gunneridae</taxon>
        <taxon>Pentapetalae</taxon>
        <taxon>asterids</taxon>
        <taxon>Ericales</taxon>
        <taxon>Ericaceae</taxon>
        <taxon>Ericoideae</taxon>
        <taxon>Rhodoreae</taxon>
        <taxon>Rhododendron</taxon>
    </lineage>
</organism>
<evidence type="ECO:0000313" key="2">
    <source>
        <dbReference type="Proteomes" id="UP001062846"/>
    </source>
</evidence>
<keyword evidence="2" id="KW-1185">Reference proteome</keyword>
<dbReference type="Proteomes" id="UP001062846">
    <property type="component" value="Chromosome 6"/>
</dbReference>
<name>A0ACC0NIH2_RHOML</name>
<sequence length="220" mass="24236">MWNSLSIPSSSLHTWDPNSTYIDEPPYLKDMTMDPLGPRAVKDAYCLLNFGDSIATDHISPAGSILKDIPAEKYLLELGVHPKDVNSYGTCCGNDEVMVRCTFANIHLVNKLLNGEVGPKTIHIPTGEKLSAFDAAMRYKAVGQDTIVLAGAEYRSGNSRDWAAKGPMLLGVKAAIAKSLVRIHRSNLVDEPDELDDEQYDKSCCLQVELTYFNHGSYDI</sequence>
<gene>
    <name evidence="1" type="ORF">RHMOL_Rhmol06G0298300</name>
</gene>
<reference evidence="1" key="1">
    <citation type="submission" date="2022-02" db="EMBL/GenBank/DDBJ databases">
        <title>Plant Genome Project.</title>
        <authorList>
            <person name="Zhang R.-G."/>
        </authorList>
    </citation>
    <scope>NUCLEOTIDE SEQUENCE</scope>
    <source>
        <strain evidence="1">AT1</strain>
    </source>
</reference>
<protein>
    <submittedName>
        <fullName evidence="1">Uncharacterized protein</fullName>
    </submittedName>
</protein>
<comment type="caution">
    <text evidence="1">The sequence shown here is derived from an EMBL/GenBank/DDBJ whole genome shotgun (WGS) entry which is preliminary data.</text>
</comment>
<dbReference type="EMBL" id="CM046393">
    <property type="protein sequence ID" value="KAI8552824.1"/>
    <property type="molecule type" value="Genomic_DNA"/>
</dbReference>
<proteinExistence type="predicted"/>
<accession>A0ACC0NIH2</accession>